<accession>A0A8X6XCG6</accession>
<proteinExistence type="predicted"/>
<dbReference type="EMBL" id="BMAV01007632">
    <property type="protein sequence ID" value="GFY50664.1"/>
    <property type="molecule type" value="Genomic_DNA"/>
</dbReference>
<organism evidence="1 2">
    <name type="scientific">Trichonephila inaurata madagascariensis</name>
    <dbReference type="NCBI Taxonomy" id="2747483"/>
    <lineage>
        <taxon>Eukaryota</taxon>
        <taxon>Metazoa</taxon>
        <taxon>Ecdysozoa</taxon>
        <taxon>Arthropoda</taxon>
        <taxon>Chelicerata</taxon>
        <taxon>Arachnida</taxon>
        <taxon>Araneae</taxon>
        <taxon>Araneomorphae</taxon>
        <taxon>Entelegynae</taxon>
        <taxon>Araneoidea</taxon>
        <taxon>Nephilidae</taxon>
        <taxon>Trichonephila</taxon>
        <taxon>Trichonephila inaurata</taxon>
    </lineage>
</organism>
<sequence length="150" mass="16587">MKVRLNKSSRGAAFFDRYPVQGPGRCGCMLCYLQLQFPSPTSFQEKLVISGLHRLHLCTTPHPSLPPFLSLPPFSESPVFISLRDGPFSPPKVLSNGDCIDPTKTNVMTNISVTDAMIVSLSLHFSRIDGMSLFSIRNALFRNVGCILFP</sequence>
<dbReference type="AlphaFoldDB" id="A0A8X6XCG6"/>
<gene>
    <name evidence="1" type="ORF">TNIN_342701</name>
</gene>
<keyword evidence="2" id="KW-1185">Reference proteome</keyword>
<dbReference type="Proteomes" id="UP000886998">
    <property type="component" value="Unassembled WGS sequence"/>
</dbReference>
<reference evidence="1" key="1">
    <citation type="submission" date="2020-08" db="EMBL/GenBank/DDBJ databases">
        <title>Multicomponent nature underlies the extraordinary mechanical properties of spider dragline silk.</title>
        <authorList>
            <person name="Kono N."/>
            <person name="Nakamura H."/>
            <person name="Mori M."/>
            <person name="Yoshida Y."/>
            <person name="Ohtoshi R."/>
            <person name="Malay A.D."/>
            <person name="Moran D.A.P."/>
            <person name="Tomita M."/>
            <person name="Numata K."/>
            <person name="Arakawa K."/>
        </authorList>
    </citation>
    <scope>NUCLEOTIDE SEQUENCE</scope>
</reference>
<comment type="caution">
    <text evidence="1">The sequence shown here is derived from an EMBL/GenBank/DDBJ whole genome shotgun (WGS) entry which is preliminary data.</text>
</comment>
<evidence type="ECO:0000313" key="2">
    <source>
        <dbReference type="Proteomes" id="UP000886998"/>
    </source>
</evidence>
<name>A0A8X6XCG6_9ARAC</name>
<protein>
    <submittedName>
        <fullName evidence="1">Uncharacterized protein</fullName>
    </submittedName>
</protein>
<evidence type="ECO:0000313" key="1">
    <source>
        <dbReference type="EMBL" id="GFY50664.1"/>
    </source>
</evidence>